<comment type="subcellular location">
    <subcellularLocation>
        <location evidence="1">Nucleus</location>
    </subcellularLocation>
</comment>
<dbReference type="AlphaFoldDB" id="A0AAQ3MJ78"/>
<dbReference type="Proteomes" id="UP001374535">
    <property type="component" value="Chromosome 11"/>
</dbReference>
<evidence type="ECO:0000313" key="6">
    <source>
        <dbReference type="Proteomes" id="UP001374535"/>
    </source>
</evidence>
<sequence length="190" mass="21296">MRLRWRNHLNPSVNRNSFTKEEEERLVAAREIYGAKWATIAKLFEGRTDNALKNHWHVLIARKRKEANNGSLQELTNRSSSSSSHHDTLFDDMMNFNATQRALAPLCPSHSLSPLNFGSVPSFSDSFPFGLLNPTASSAGMMKKGFFHSSSSAFTEFNKGSSSSDRKEEHDAGFKDVIFYDFLGVGADDE</sequence>
<proteinExistence type="predicted"/>
<protein>
    <submittedName>
        <fullName evidence="5">Uncharacterized protein</fullName>
    </submittedName>
</protein>
<dbReference type="GO" id="GO:0000978">
    <property type="term" value="F:RNA polymerase II cis-regulatory region sequence-specific DNA binding"/>
    <property type="evidence" value="ECO:0007669"/>
    <property type="project" value="TreeGrafter"/>
</dbReference>
<dbReference type="EMBL" id="CP144690">
    <property type="protein sequence ID" value="WVY91334.1"/>
    <property type="molecule type" value="Genomic_DNA"/>
</dbReference>
<reference evidence="5 6" key="1">
    <citation type="journal article" date="2023" name="Life. Sci Alliance">
        <title>Evolutionary insights into 3D genome organization and epigenetic landscape of Vigna mungo.</title>
        <authorList>
            <person name="Junaid A."/>
            <person name="Singh B."/>
            <person name="Bhatia S."/>
        </authorList>
    </citation>
    <scope>NUCLEOTIDE SEQUENCE [LARGE SCALE GENOMIC DNA]</scope>
    <source>
        <strain evidence="5">Urdbean</strain>
    </source>
</reference>
<keyword evidence="2" id="KW-0539">Nucleus</keyword>
<dbReference type="GO" id="GO:0000981">
    <property type="term" value="F:DNA-binding transcription factor activity, RNA polymerase II-specific"/>
    <property type="evidence" value="ECO:0007669"/>
    <property type="project" value="TreeGrafter"/>
</dbReference>
<feature type="domain" description="Myb-like" evidence="3">
    <location>
        <begin position="10"/>
        <end position="60"/>
    </location>
</feature>
<evidence type="ECO:0000259" key="4">
    <source>
        <dbReference type="PROSITE" id="PS51294"/>
    </source>
</evidence>
<dbReference type="SUPFAM" id="SSF46689">
    <property type="entry name" value="Homeodomain-like"/>
    <property type="match status" value="1"/>
</dbReference>
<evidence type="ECO:0000259" key="3">
    <source>
        <dbReference type="PROSITE" id="PS50090"/>
    </source>
</evidence>
<dbReference type="PROSITE" id="PS51294">
    <property type="entry name" value="HTH_MYB"/>
    <property type="match status" value="1"/>
</dbReference>
<dbReference type="InterPro" id="IPR050560">
    <property type="entry name" value="MYB_TF"/>
</dbReference>
<gene>
    <name evidence="5" type="ORF">V8G54_036848</name>
</gene>
<dbReference type="GO" id="GO:0005634">
    <property type="term" value="C:nucleus"/>
    <property type="evidence" value="ECO:0007669"/>
    <property type="project" value="UniProtKB-SubCell"/>
</dbReference>
<organism evidence="5 6">
    <name type="scientific">Vigna mungo</name>
    <name type="common">Black gram</name>
    <name type="synonym">Phaseolus mungo</name>
    <dbReference type="NCBI Taxonomy" id="3915"/>
    <lineage>
        <taxon>Eukaryota</taxon>
        <taxon>Viridiplantae</taxon>
        <taxon>Streptophyta</taxon>
        <taxon>Embryophyta</taxon>
        <taxon>Tracheophyta</taxon>
        <taxon>Spermatophyta</taxon>
        <taxon>Magnoliopsida</taxon>
        <taxon>eudicotyledons</taxon>
        <taxon>Gunneridae</taxon>
        <taxon>Pentapetalae</taxon>
        <taxon>rosids</taxon>
        <taxon>fabids</taxon>
        <taxon>Fabales</taxon>
        <taxon>Fabaceae</taxon>
        <taxon>Papilionoideae</taxon>
        <taxon>50 kb inversion clade</taxon>
        <taxon>NPAAA clade</taxon>
        <taxon>indigoferoid/millettioid clade</taxon>
        <taxon>Phaseoleae</taxon>
        <taxon>Vigna</taxon>
    </lineage>
</organism>
<dbReference type="Gene3D" id="1.10.10.60">
    <property type="entry name" value="Homeodomain-like"/>
    <property type="match status" value="1"/>
</dbReference>
<evidence type="ECO:0000313" key="5">
    <source>
        <dbReference type="EMBL" id="WVY91334.1"/>
    </source>
</evidence>
<dbReference type="PANTHER" id="PTHR45614">
    <property type="entry name" value="MYB PROTEIN-RELATED"/>
    <property type="match status" value="1"/>
</dbReference>
<keyword evidence="6" id="KW-1185">Reference proteome</keyword>
<dbReference type="InterPro" id="IPR001005">
    <property type="entry name" value="SANT/Myb"/>
</dbReference>
<dbReference type="PANTHER" id="PTHR45614:SF221">
    <property type="entry name" value="MYB DOMAIN PROTEIN 110"/>
    <property type="match status" value="1"/>
</dbReference>
<dbReference type="CDD" id="cd00167">
    <property type="entry name" value="SANT"/>
    <property type="match status" value="1"/>
</dbReference>
<dbReference type="Pfam" id="PF00249">
    <property type="entry name" value="Myb_DNA-binding"/>
    <property type="match status" value="1"/>
</dbReference>
<evidence type="ECO:0000256" key="2">
    <source>
        <dbReference type="ARBA" id="ARBA00023242"/>
    </source>
</evidence>
<accession>A0AAQ3MJ78</accession>
<dbReference type="PROSITE" id="PS50090">
    <property type="entry name" value="MYB_LIKE"/>
    <property type="match status" value="1"/>
</dbReference>
<dbReference type="InterPro" id="IPR017930">
    <property type="entry name" value="Myb_dom"/>
</dbReference>
<feature type="domain" description="HTH myb-type" evidence="4">
    <location>
        <begin position="10"/>
        <end position="64"/>
    </location>
</feature>
<evidence type="ECO:0000256" key="1">
    <source>
        <dbReference type="ARBA" id="ARBA00004123"/>
    </source>
</evidence>
<name>A0AAQ3MJ78_VIGMU</name>
<dbReference type="InterPro" id="IPR009057">
    <property type="entry name" value="Homeodomain-like_sf"/>
</dbReference>
<dbReference type="SMART" id="SM00717">
    <property type="entry name" value="SANT"/>
    <property type="match status" value="1"/>
</dbReference>